<comment type="caution">
    <text evidence="2">The sequence shown here is derived from an EMBL/GenBank/DDBJ whole genome shotgun (WGS) entry which is preliminary data.</text>
</comment>
<evidence type="ECO:0000256" key="1">
    <source>
        <dbReference type="SAM" id="MobiDB-lite"/>
    </source>
</evidence>
<organism evidence="2 3">
    <name type="scientific">Eumeta variegata</name>
    <name type="common">Bagworm moth</name>
    <name type="synonym">Eumeta japonica</name>
    <dbReference type="NCBI Taxonomy" id="151549"/>
    <lineage>
        <taxon>Eukaryota</taxon>
        <taxon>Metazoa</taxon>
        <taxon>Ecdysozoa</taxon>
        <taxon>Arthropoda</taxon>
        <taxon>Hexapoda</taxon>
        <taxon>Insecta</taxon>
        <taxon>Pterygota</taxon>
        <taxon>Neoptera</taxon>
        <taxon>Endopterygota</taxon>
        <taxon>Lepidoptera</taxon>
        <taxon>Glossata</taxon>
        <taxon>Ditrysia</taxon>
        <taxon>Tineoidea</taxon>
        <taxon>Psychidae</taxon>
        <taxon>Oiketicinae</taxon>
        <taxon>Eumeta</taxon>
    </lineage>
</organism>
<feature type="compositionally biased region" description="Polar residues" evidence="1">
    <location>
        <begin position="21"/>
        <end position="31"/>
    </location>
</feature>
<reference evidence="2 3" key="1">
    <citation type="journal article" date="2019" name="Commun. Biol.">
        <title>The bagworm genome reveals a unique fibroin gene that provides high tensile strength.</title>
        <authorList>
            <person name="Kono N."/>
            <person name="Nakamura H."/>
            <person name="Ohtoshi R."/>
            <person name="Tomita M."/>
            <person name="Numata K."/>
            <person name="Arakawa K."/>
        </authorList>
    </citation>
    <scope>NUCLEOTIDE SEQUENCE [LARGE SCALE GENOMIC DNA]</scope>
</reference>
<gene>
    <name evidence="2" type="ORF">EVAR_25263_1</name>
</gene>
<name>A0A4C1VP25_EUMVA</name>
<feature type="region of interest" description="Disordered" evidence="1">
    <location>
        <begin position="1"/>
        <end position="34"/>
    </location>
</feature>
<sequence>MEIDSSDGIKNEEWYSPAEVSLSTPQQQAGSTGEDHILAQCRRNAACTIVFDHLTPPPADIFFLLKRLARQ</sequence>
<dbReference type="AlphaFoldDB" id="A0A4C1VP25"/>
<evidence type="ECO:0000313" key="2">
    <source>
        <dbReference type="EMBL" id="GBP40411.1"/>
    </source>
</evidence>
<dbReference type="Proteomes" id="UP000299102">
    <property type="component" value="Unassembled WGS sequence"/>
</dbReference>
<accession>A0A4C1VP25</accession>
<protein>
    <submittedName>
        <fullName evidence="2">Uncharacterized protein</fullName>
    </submittedName>
</protein>
<keyword evidence="3" id="KW-1185">Reference proteome</keyword>
<proteinExistence type="predicted"/>
<dbReference type="EMBL" id="BGZK01000381">
    <property type="protein sequence ID" value="GBP40411.1"/>
    <property type="molecule type" value="Genomic_DNA"/>
</dbReference>
<evidence type="ECO:0000313" key="3">
    <source>
        <dbReference type="Proteomes" id="UP000299102"/>
    </source>
</evidence>